<feature type="transmembrane region" description="Helical" evidence="8">
    <location>
        <begin position="331"/>
        <end position="351"/>
    </location>
</feature>
<protein>
    <recommendedName>
        <fullName evidence="9">Wax synthase domain-containing protein</fullName>
    </recommendedName>
</protein>
<accession>A0A084B0N5</accession>
<reference evidence="10 11" key="1">
    <citation type="journal article" date="2014" name="BMC Genomics">
        <title>Comparative genome sequencing reveals chemotype-specific gene clusters in the toxigenic black mold Stachybotrys.</title>
        <authorList>
            <person name="Semeiks J."/>
            <person name="Borek D."/>
            <person name="Otwinowski Z."/>
            <person name="Grishin N.V."/>
        </authorList>
    </citation>
    <scope>NUCLEOTIDE SEQUENCE [LARGE SCALE GENOMIC DNA]</scope>
    <source>
        <strain evidence="11">CBS 109288 / IBT 7711</strain>
    </source>
</reference>
<evidence type="ECO:0000256" key="5">
    <source>
        <dbReference type="ARBA" id="ARBA00022989"/>
    </source>
</evidence>
<dbReference type="PANTHER" id="PTHR31595:SF67">
    <property type="entry name" value="WAX SYNTHASE DOMAIN-CONTAINING PROTEIN"/>
    <property type="match status" value="1"/>
</dbReference>
<feature type="transmembrane region" description="Helical" evidence="8">
    <location>
        <begin position="280"/>
        <end position="298"/>
    </location>
</feature>
<feature type="transmembrane region" description="Helical" evidence="8">
    <location>
        <begin position="34"/>
        <end position="52"/>
    </location>
</feature>
<dbReference type="InterPro" id="IPR044851">
    <property type="entry name" value="Wax_synthase"/>
</dbReference>
<comment type="subcellular location">
    <subcellularLocation>
        <location evidence="1">Membrane</location>
        <topology evidence="1">Multi-pass membrane protein</topology>
    </subcellularLocation>
</comment>
<dbReference type="GO" id="GO:0016020">
    <property type="term" value="C:membrane"/>
    <property type="evidence" value="ECO:0007669"/>
    <property type="project" value="UniProtKB-SubCell"/>
</dbReference>
<dbReference type="GO" id="GO:0008374">
    <property type="term" value="F:O-acyltransferase activity"/>
    <property type="evidence" value="ECO:0007669"/>
    <property type="project" value="InterPro"/>
</dbReference>
<proteinExistence type="inferred from homology"/>
<evidence type="ECO:0000256" key="4">
    <source>
        <dbReference type="ARBA" id="ARBA00022692"/>
    </source>
</evidence>
<evidence type="ECO:0000256" key="3">
    <source>
        <dbReference type="ARBA" id="ARBA00022679"/>
    </source>
</evidence>
<dbReference type="Pfam" id="PF13813">
    <property type="entry name" value="MBOAT_2"/>
    <property type="match status" value="1"/>
</dbReference>
<evidence type="ECO:0000313" key="10">
    <source>
        <dbReference type="EMBL" id="KEY71114.1"/>
    </source>
</evidence>
<feature type="region of interest" description="Disordered" evidence="7">
    <location>
        <begin position="128"/>
        <end position="174"/>
    </location>
</feature>
<feature type="transmembrane region" description="Helical" evidence="8">
    <location>
        <begin position="59"/>
        <end position="76"/>
    </location>
</feature>
<dbReference type="Proteomes" id="UP000028045">
    <property type="component" value="Unassembled WGS sequence"/>
</dbReference>
<name>A0A084B0N5_STACB</name>
<evidence type="ECO:0000256" key="2">
    <source>
        <dbReference type="ARBA" id="ARBA00007282"/>
    </source>
</evidence>
<evidence type="ECO:0000256" key="8">
    <source>
        <dbReference type="SAM" id="Phobius"/>
    </source>
</evidence>
<keyword evidence="3" id="KW-0808">Transferase</keyword>
<dbReference type="InterPro" id="IPR032805">
    <property type="entry name" value="Wax_synthase_dom"/>
</dbReference>
<evidence type="ECO:0000256" key="1">
    <source>
        <dbReference type="ARBA" id="ARBA00004141"/>
    </source>
</evidence>
<gene>
    <name evidence="10" type="ORF">S7711_00936</name>
</gene>
<dbReference type="GO" id="GO:0006629">
    <property type="term" value="P:lipid metabolic process"/>
    <property type="evidence" value="ECO:0007669"/>
    <property type="project" value="InterPro"/>
</dbReference>
<dbReference type="EMBL" id="KL648363">
    <property type="protein sequence ID" value="KEY71114.1"/>
    <property type="molecule type" value="Genomic_DNA"/>
</dbReference>
<dbReference type="OrthoDB" id="2796277at2759"/>
<organism evidence="10 11">
    <name type="scientific">Stachybotrys chartarum (strain CBS 109288 / IBT 7711)</name>
    <name type="common">Toxic black mold</name>
    <name type="synonym">Stilbospora chartarum</name>
    <dbReference type="NCBI Taxonomy" id="1280523"/>
    <lineage>
        <taxon>Eukaryota</taxon>
        <taxon>Fungi</taxon>
        <taxon>Dikarya</taxon>
        <taxon>Ascomycota</taxon>
        <taxon>Pezizomycotina</taxon>
        <taxon>Sordariomycetes</taxon>
        <taxon>Hypocreomycetidae</taxon>
        <taxon>Hypocreales</taxon>
        <taxon>Stachybotryaceae</taxon>
        <taxon>Stachybotrys</taxon>
    </lineage>
</organism>
<keyword evidence="6 8" id="KW-0472">Membrane</keyword>
<dbReference type="HOGENOM" id="CLU_021051_1_1_1"/>
<feature type="transmembrane region" description="Helical" evidence="8">
    <location>
        <begin position="88"/>
        <end position="110"/>
    </location>
</feature>
<feature type="transmembrane region" description="Helical" evidence="8">
    <location>
        <begin position="420"/>
        <end position="438"/>
    </location>
</feature>
<sequence>MEDTTTTNLAVDVRLHRRALVEDAFASGRLKPLVLPYCLLGCYILPALWLAIPHANRPWLYWCRWPLMAFTIVFNAHVMLRRSSTNPAFAYAVGLAAAWGIIASSTLLIWTRPQADAARVVRRRRQRRRRRVAAPDTTDLPERQDEGAATTAVRENGSLRRRRSNADATATTTSSPLTAVIRSNDDGLVDLSKDPDYEYVWEPFDPHASFGARLNWAFDLTLNFRYAGWNISIPCLPRPEVTGNVRPAHGAIVNMAPMPVVTTSGYRRSLSDAEFVRNRLRVFLTTYLALDFLAVFMVKDPYFVLGPDHELFPLSPLPLYLRALPPRAILAYRQILSLAGVICAIVGVFSVNDLVQYYLLPCVFPTRAQLWTHPSAFGSFQQVLDRGLAGWWGSWWHQTFRLQFSAPAAYLRRNGFTRKGTILGAASVMVVSFAQSGLLHACGSLSSAPPTKPWRAPVFFLMQAAGIMLQYAASAVVTRSWPQRSIPISLCRASRLVFAVVWLHVTSTVFVDDLATTGLWLLEPVPVSPLRWLGFGHSGDHWLRWTREYFPWWHVDQHWWETGLAM</sequence>
<keyword evidence="11" id="KW-1185">Reference proteome</keyword>
<evidence type="ECO:0000256" key="7">
    <source>
        <dbReference type="SAM" id="MobiDB-lite"/>
    </source>
</evidence>
<keyword evidence="4 8" id="KW-0812">Transmembrane</keyword>
<feature type="transmembrane region" description="Helical" evidence="8">
    <location>
        <begin position="458"/>
        <end position="477"/>
    </location>
</feature>
<evidence type="ECO:0000259" key="9">
    <source>
        <dbReference type="Pfam" id="PF13813"/>
    </source>
</evidence>
<keyword evidence="5 8" id="KW-1133">Transmembrane helix</keyword>
<feature type="domain" description="Wax synthase" evidence="9">
    <location>
        <begin position="374"/>
        <end position="461"/>
    </location>
</feature>
<evidence type="ECO:0000313" key="11">
    <source>
        <dbReference type="Proteomes" id="UP000028045"/>
    </source>
</evidence>
<dbReference type="PANTHER" id="PTHR31595">
    <property type="entry name" value="LONG-CHAIN-ALCOHOL O-FATTY-ACYLTRANSFERASE 3-RELATED"/>
    <property type="match status" value="1"/>
</dbReference>
<dbReference type="AlphaFoldDB" id="A0A084B0N5"/>
<comment type="similarity">
    <text evidence="2">Belongs to the wax synthase family.</text>
</comment>
<evidence type="ECO:0000256" key="6">
    <source>
        <dbReference type="ARBA" id="ARBA00023136"/>
    </source>
</evidence>